<reference evidence="2 3" key="1">
    <citation type="submission" date="2020-08" db="EMBL/GenBank/DDBJ databases">
        <title>Genomic Encyclopedia of Type Strains, Phase IV (KMG-IV): sequencing the most valuable type-strain genomes for metagenomic binning, comparative biology and taxonomic classification.</title>
        <authorList>
            <person name="Goeker M."/>
        </authorList>
    </citation>
    <scope>NUCLEOTIDE SEQUENCE [LARGE SCALE GENOMIC DNA]</scope>
    <source>
        <strain evidence="2 3">DSM 24696</strain>
    </source>
</reference>
<dbReference type="AlphaFoldDB" id="A0A840QNT1"/>
<evidence type="ECO:0000313" key="3">
    <source>
        <dbReference type="Proteomes" id="UP000551878"/>
    </source>
</evidence>
<dbReference type="EMBL" id="JACHHB010000004">
    <property type="protein sequence ID" value="MBB5173042.1"/>
    <property type="molecule type" value="Genomic_DNA"/>
</dbReference>
<dbReference type="Proteomes" id="UP000551878">
    <property type="component" value="Unassembled WGS sequence"/>
</dbReference>
<comment type="caution">
    <text evidence="2">The sequence shown here is derived from an EMBL/GenBank/DDBJ whole genome shotgun (WGS) entry which is preliminary data.</text>
</comment>
<evidence type="ECO:0000313" key="2">
    <source>
        <dbReference type="EMBL" id="MBB5173042.1"/>
    </source>
</evidence>
<protein>
    <submittedName>
        <fullName evidence="2">Uncharacterized protein</fullName>
    </submittedName>
</protein>
<feature type="chain" id="PRO_5032445092" evidence="1">
    <location>
        <begin position="26"/>
        <end position="142"/>
    </location>
</feature>
<evidence type="ECO:0000256" key="1">
    <source>
        <dbReference type="SAM" id="SignalP"/>
    </source>
</evidence>
<accession>A0A840QNT1</accession>
<gene>
    <name evidence="2" type="ORF">HNQ41_001205</name>
</gene>
<name>A0A840QNT1_9BACI</name>
<proteinExistence type="predicted"/>
<keyword evidence="3" id="KW-1185">Reference proteome</keyword>
<organism evidence="2 3">
    <name type="scientific">Texcoconibacillus texcoconensis</name>
    <dbReference type="NCBI Taxonomy" id="1095777"/>
    <lineage>
        <taxon>Bacteria</taxon>
        <taxon>Bacillati</taxon>
        <taxon>Bacillota</taxon>
        <taxon>Bacilli</taxon>
        <taxon>Bacillales</taxon>
        <taxon>Bacillaceae</taxon>
        <taxon>Texcoconibacillus</taxon>
    </lineage>
</organism>
<keyword evidence="1" id="KW-0732">Signal</keyword>
<sequence length="142" mass="17367">MTNHKRFAVIMAVIFCFMSFTQVGAEEDTYMQQYGQEMKCEAIKPHIEYYHELLIERFTPDRLEEWKDVVRERHQIIKKVRQDKGEGEIEWNDGLREKYETLHKKFSEAVKARDEEELKRIIPSLIDWQKEWNEYYKQKTSE</sequence>
<dbReference type="RefSeq" id="WP_184663488.1">
    <property type="nucleotide sequence ID" value="NZ_JACHHB010000004.1"/>
</dbReference>
<feature type="signal peptide" evidence="1">
    <location>
        <begin position="1"/>
        <end position="25"/>
    </location>
</feature>